<dbReference type="AlphaFoldDB" id="A0A438FP48"/>
<organism evidence="2 3">
    <name type="scientific">Vitis vinifera</name>
    <name type="common">Grape</name>
    <dbReference type="NCBI Taxonomy" id="29760"/>
    <lineage>
        <taxon>Eukaryota</taxon>
        <taxon>Viridiplantae</taxon>
        <taxon>Streptophyta</taxon>
        <taxon>Embryophyta</taxon>
        <taxon>Tracheophyta</taxon>
        <taxon>Spermatophyta</taxon>
        <taxon>Magnoliopsida</taxon>
        <taxon>eudicotyledons</taxon>
        <taxon>Gunneridae</taxon>
        <taxon>Pentapetalae</taxon>
        <taxon>rosids</taxon>
        <taxon>Vitales</taxon>
        <taxon>Vitaceae</taxon>
        <taxon>Viteae</taxon>
        <taxon>Vitis</taxon>
    </lineage>
</organism>
<evidence type="ECO:0000313" key="2">
    <source>
        <dbReference type="EMBL" id="RVW61728.1"/>
    </source>
</evidence>
<reference evidence="2 3" key="1">
    <citation type="journal article" date="2018" name="PLoS Genet.">
        <title>Population sequencing reveals clonal diversity and ancestral inbreeding in the grapevine cultivar Chardonnay.</title>
        <authorList>
            <person name="Roach M.J."/>
            <person name="Johnson D.L."/>
            <person name="Bohlmann J."/>
            <person name="van Vuuren H.J."/>
            <person name="Jones S.J."/>
            <person name="Pretorius I.S."/>
            <person name="Schmidt S.A."/>
            <person name="Borneman A.R."/>
        </authorList>
    </citation>
    <scope>NUCLEOTIDE SEQUENCE [LARGE SCALE GENOMIC DNA]</scope>
    <source>
        <strain evidence="3">cv. Chardonnay</strain>
        <tissue evidence="2">Leaf</tissue>
    </source>
</reference>
<accession>A0A438FP48</accession>
<feature type="chain" id="PRO_5019211577" evidence="1">
    <location>
        <begin position="19"/>
        <end position="126"/>
    </location>
</feature>
<sequence length="126" mass="13920">MSTTCLCFLPHLFLAAHGWEPQSRGLTYPFPFVGLLTETDLGSRAWIRIEGRLVRGSDPHSQLEHILYHRDMGPQYATVDQLIEITDTMASLRDAILGLGQRIDGHQAQPLQIPGSTSLDSIAPPS</sequence>
<comment type="caution">
    <text evidence="2">The sequence shown here is derived from an EMBL/GenBank/DDBJ whole genome shotgun (WGS) entry which is preliminary data.</text>
</comment>
<protein>
    <submittedName>
        <fullName evidence="2">Uncharacterized protein</fullName>
    </submittedName>
</protein>
<dbReference type="EMBL" id="QGNW01000811">
    <property type="protein sequence ID" value="RVW61728.1"/>
    <property type="molecule type" value="Genomic_DNA"/>
</dbReference>
<dbReference type="Proteomes" id="UP000288805">
    <property type="component" value="Unassembled WGS sequence"/>
</dbReference>
<keyword evidence="1" id="KW-0732">Signal</keyword>
<gene>
    <name evidence="2" type="ORF">CK203_065625</name>
</gene>
<name>A0A438FP48_VITVI</name>
<proteinExistence type="predicted"/>
<evidence type="ECO:0000256" key="1">
    <source>
        <dbReference type="SAM" id="SignalP"/>
    </source>
</evidence>
<evidence type="ECO:0000313" key="3">
    <source>
        <dbReference type="Proteomes" id="UP000288805"/>
    </source>
</evidence>
<feature type="signal peptide" evidence="1">
    <location>
        <begin position="1"/>
        <end position="18"/>
    </location>
</feature>